<evidence type="ECO:0000313" key="3">
    <source>
        <dbReference type="EMBL" id="TQE43004.1"/>
    </source>
</evidence>
<dbReference type="GeneID" id="79853244"/>
<organism evidence="3 4">
    <name type="scientific">Corynebacterium phoceense</name>
    <dbReference type="NCBI Taxonomy" id="1686286"/>
    <lineage>
        <taxon>Bacteria</taxon>
        <taxon>Bacillati</taxon>
        <taxon>Actinomycetota</taxon>
        <taxon>Actinomycetes</taxon>
        <taxon>Mycobacteriales</taxon>
        <taxon>Corynebacteriaceae</taxon>
        <taxon>Corynebacterium</taxon>
    </lineage>
</organism>
<keyword evidence="2" id="KW-1133">Transmembrane helix</keyword>
<dbReference type="AlphaFoldDB" id="A0A540R6E6"/>
<feature type="compositionally biased region" description="Basic and acidic residues" evidence="1">
    <location>
        <begin position="180"/>
        <end position="197"/>
    </location>
</feature>
<feature type="transmembrane region" description="Helical" evidence="2">
    <location>
        <begin position="21"/>
        <end position="43"/>
    </location>
</feature>
<dbReference type="EMBL" id="VHIR01000014">
    <property type="protein sequence ID" value="TQE43004.1"/>
    <property type="molecule type" value="Genomic_DNA"/>
</dbReference>
<name>A0A540R6E6_9CORY</name>
<sequence>MSDTKELQDALAAEKRAAKTLELGGATIPLGVAVLLYVVSLLFDNTNGFSGAETLLGLGDVSIMEQVFALASAIGMILTLITLVARRTMLAQIAWMLVGLGLFVALWAFWAANSTGPGFYLLLLGDIIAVVAFARIIMHKSPEQRAAEERVRELAARPNAVVAVQTHTPKDAADDNPVLIDDRRAQAAERHRRQREN</sequence>
<evidence type="ECO:0000256" key="2">
    <source>
        <dbReference type="SAM" id="Phobius"/>
    </source>
</evidence>
<reference evidence="3 4" key="1">
    <citation type="submission" date="2019-06" db="EMBL/GenBank/DDBJ databases">
        <title>Draft genome of C. phoceense Strain 272.</title>
        <authorList>
            <person name="Pacheco L.G.C."/>
            <person name="Barberis C.M."/>
            <person name="Almuzara M.N."/>
            <person name="Traglia G.M."/>
            <person name="Santos C.S."/>
            <person name="Rocha D.J.P.G."/>
            <person name="Aguiar E.R.G.R."/>
            <person name="Vay C.A."/>
        </authorList>
    </citation>
    <scope>NUCLEOTIDE SEQUENCE [LARGE SCALE GENOMIC DNA]</scope>
    <source>
        <strain evidence="3 4">272</strain>
    </source>
</reference>
<dbReference type="RefSeq" id="WP_066486572.1">
    <property type="nucleotide sequence ID" value="NZ_JADPQA010000019.1"/>
</dbReference>
<keyword evidence="4" id="KW-1185">Reference proteome</keyword>
<keyword evidence="2" id="KW-0812">Transmembrane</keyword>
<keyword evidence="2" id="KW-0472">Membrane</keyword>
<feature type="transmembrane region" description="Helical" evidence="2">
    <location>
        <begin position="92"/>
        <end position="112"/>
    </location>
</feature>
<dbReference type="Proteomes" id="UP000318080">
    <property type="component" value="Unassembled WGS sequence"/>
</dbReference>
<comment type="caution">
    <text evidence="3">The sequence shown here is derived from an EMBL/GenBank/DDBJ whole genome shotgun (WGS) entry which is preliminary data.</text>
</comment>
<evidence type="ECO:0000256" key="1">
    <source>
        <dbReference type="SAM" id="MobiDB-lite"/>
    </source>
</evidence>
<feature type="transmembrane region" description="Helical" evidence="2">
    <location>
        <begin position="63"/>
        <end position="85"/>
    </location>
</feature>
<evidence type="ECO:0000313" key="4">
    <source>
        <dbReference type="Proteomes" id="UP000318080"/>
    </source>
</evidence>
<dbReference type="STRING" id="1686286.GCA_900092335_02064"/>
<protein>
    <submittedName>
        <fullName evidence="3">DUF2304 domain-containing protein</fullName>
    </submittedName>
</protein>
<feature type="region of interest" description="Disordered" evidence="1">
    <location>
        <begin position="163"/>
        <end position="197"/>
    </location>
</feature>
<feature type="transmembrane region" description="Helical" evidence="2">
    <location>
        <begin position="118"/>
        <end position="138"/>
    </location>
</feature>
<proteinExistence type="predicted"/>
<gene>
    <name evidence="3" type="ORF">EJK80_09690</name>
</gene>
<accession>A0A540R6E6</accession>